<dbReference type="PANTHER" id="PTHR23028:SF134">
    <property type="entry name" value="PUTATIVE (AFU_ORTHOLOGUE AFUA_4G08520)-RELATED"/>
    <property type="match status" value="1"/>
</dbReference>
<dbReference type="RefSeq" id="WP_238292284.1">
    <property type="nucleotide sequence ID" value="NZ_BPQS01000053.1"/>
</dbReference>
<feature type="transmembrane region" description="Helical" evidence="1">
    <location>
        <begin position="272"/>
        <end position="293"/>
    </location>
</feature>
<dbReference type="InterPro" id="IPR002656">
    <property type="entry name" value="Acyl_transf_3_dom"/>
</dbReference>
<feature type="transmembrane region" description="Helical" evidence="1">
    <location>
        <begin position="248"/>
        <end position="266"/>
    </location>
</feature>
<keyword evidence="3" id="KW-0808">Transferase</keyword>
<feature type="transmembrane region" description="Helical" evidence="1">
    <location>
        <begin position="60"/>
        <end position="79"/>
    </location>
</feature>
<feature type="domain" description="Acyltransferase 3" evidence="2">
    <location>
        <begin position="29"/>
        <end position="353"/>
    </location>
</feature>
<dbReference type="EC" id="2.3.-.-" evidence="3"/>
<feature type="transmembrane region" description="Helical" evidence="1">
    <location>
        <begin position="305"/>
        <end position="323"/>
    </location>
</feature>
<evidence type="ECO:0000313" key="4">
    <source>
        <dbReference type="Proteomes" id="UP001244297"/>
    </source>
</evidence>
<keyword evidence="1" id="KW-0472">Membrane</keyword>
<dbReference type="InterPro" id="IPR050879">
    <property type="entry name" value="Acyltransferase_3"/>
</dbReference>
<name>A0ABT8AHC9_9HYPH</name>
<reference evidence="4" key="1">
    <citation type="journal article" date="2019" name="Int. J. Syst. Evol. Microbiol.">
        <title>The Global Catalogue of Microorganisms (GCM) 10K type strain sequencing project: providing services to taxonomists for standard genome sequencing and annotation.</title>
        <authorList>
            <consortium name="The Broad Institute Genomics Platform"/>
            <consortium name="The Broad Institute Genome Sequencing Center for Infectious Disease"/>
            <person name="Wu L."/>
            <person name="Ma J."/>
        </authorList>
    </citation>
    <scope>NUCLEOTIDE SEQUENCE [LARGE SCALE GENOMIC DNA]</scope>
    <source>
        <strain evidence="4">CECT 7806</strain>
    </source>
</reference>
<proteinExistence type="predicted"/>
<keyword evidence="1" id="KW-0812">Transmembrane</keyword>
<comment type="caution">
    <text evidence="3">The sequence shown here is derived from an EMBL/GenBank/DDBJ whole genome shotgun (WGS) entry which is preliminary data.</text>
</comment>
<evidence type="ECO:0000259" key="2">
    <source>
        <dbReference type="Pfam" id="PF01757"/>
    </source>
</evidence>
<protein>
    <submittedName>
        <fullName evidence="3">Acyltransferase</fullName>
        <ecNumber evidence="3">2.3.-.-</ecNumber>
    </submittedName>
</protein>
<accession>A0ABT8AHC9</accession>
<keyword evidence="3" id="KW-0012">Acyltransferase</keyword>
<evidence type="ECO:0000313" key="3">
    <source>
        <dbReference type="EMBL" id="MDN3569237.1"/>
    </source>
</evidence>
<dbReference type="GO" id="GO:0016746">
    <property type="term" value="F:acyltransferase activity"/>
    <property type="evidence" value="ECO:0007669"/>
    <property type="project" value="UniProtKB-KW"/>
</dbReference>
<feature type="transmembrane region" description="Helical" evidence="1">
    <location>
        <begin position="218"/>
        <end position="236"/>
    </location>
</feature>
<keyword evidence="4" id="KW-1185">Reference proteome</keyword>
<feature type="transmembrane region" description="Helical" evidence="1">
    <location>
        <begin position="91"/>
        <end position="114"/>
    </location>
</feature>
<sequence>MSGLKKFFREAFALNAALPAASGQADHYLGLDLLRGLAALGVVWLHYTERLNIAFLFRHGYLAVDFFFILSGFVMARAYQARIASGRLPILRFALMRAVRLMPLIVLGTLVGAVAELIRPGVADQHHHLIDTMRALLFGLVLLPMGTTTTLDSVVFPLNTPTWSLFLEAVANVAFAIWAWMRLDLWALVPVLGISVLGLLWGVHRYGEIDFGALPNDFWLGFARVGWSFSVGLILFRIRGRAPRPPFAIPALLLVAILLMPTLGALNEAFDGICVFFILPWIVWAASSAHFGALGQRWSAWSGDLSYPIYALHFPLIRGFGVLGTKLHLSLVERLGVVAPATLFVLLVSAAAYALFDVPIRRWLTSKLNLPLARSNRPAMLLKHTSDGPAPE</sequence>
<feature type="transmembrane region" description="Helical" evidence="1">
    <location>
        <begin position="185"/>
        <end position="206"/>
    </location>
</feature>
<feature type="transmembrane region" description="Helical" evidence="1">
    <location>
        <begin position="135"/>
        <end position="156"/>
    </location>
</feature>
<dbReference type="Pfam" id="PF01757">
    <property type="entry name" value="Acyl_transf_3"/>
    <property type="match status" value="1"/>
</dbReference>
<feature type="transmembrane region" description="Helical" evidence="1">
    <location>
        <begin position="335"/>
        <end position="356"/>
    </location>
</feature>
<evidence type="ECO:0000256" key="1">
    <source>
        <dbReference type="SAM" id="Phobius"/>
    </source>
</evidence>
<gene>
    <name evidence="3" type="ORF">QWZ18_01200</name>
</gene>
<dbReference type="PANTHER" id="PTHR23028">
    <property type="entry name" value="ACETYLTRANSFERASE"/>
    <property type="match status" value="1"/>
</dbReference>
<feature type="transmembrane region" description="Helical" evidence="1">
    <location>
        <begin position="162"/>
        <end position="180"/>
    </location>
</feature>
<dbReference type="EMBL" id="JAUFPT010000002">
    <property type="protein sequence ID" value="MDN3569237.1"/>
    <property type="molecule type" value="Genomic_DNA"/>
</dbReference>
<dbReference type="Proteomes" id="UP001244297">
    <property type="component" value="Unassembled WGS sequence"/>
</dbReference>
<organism evidence="3 4">
    <name type="scientific">Methylobacterium longum</name>
    <dbReference type="NCBI Taxonomy" id="767694"/>
    <lineage>
        <taxon>Bacteria</taxon>
        <taxon>Pseudomonadati</taxon>
        <taxon>Pseudomonadota</taxon>
        <taxon>Alphaproteobacteria</taxon>
        <taxon>Hyphomicrobiales</taxon>
        <taxon>Methylobacteriaceae</taxon>
        <taxon>Methylobacterium</taxon>
    </lineage>
</organism>
<keyword evidence="1" id="KW-1133">Transmembrane helix</keyword>